<reference evidence="1" key="1">
    <citation type="submission" date="2018-11" db="EMBL/GenBank/DDBJ databases">
        <authorList>
            <consortium name="Genoscope - CEA"/>
            <person name="William W."/>
        </authorList>
    </citation>
    <scope>NUCLEOTIDE SEQUENCE</scope>
</reference>
<dbReference type="AlphaFoldDB" id="A0A3P6BIG0"/>
<dbReference type="EMBL" id="LR031574">
    <property type="protein sequence ID" value="VDD02116.1"/>
    <property type="molecule type" value="Genomic_DNA"/>
</dbReference>
<accession>A0A3P6BIG0</accession>
<protein>
    <submittedName>
        <fullName evidence="1">Uncharacterized protein</fullName>
    </submittedName>
</protein>
<evidence type="ECO:0000313" key="1">
    <source>
        <dbReference type="EMBL" id="VDD02116.1"/>
    </source>
</evidence>
<gene>
    <name evidence="1" type="ORF">BRAA07T31593Z</name>
</gene>
<organism evidence="1">
    <name type="scientific">Brassica campestris</name>
    <name type="common">Field mustard</name>
    <dbReference type="NCBI Taxonomy" id="3711"/>
    <lineage>
        <taxon>Eukaryota</taxon>
        <taxon>Viridiplantae</taxon>
        <taxon>Streptophyta</taxon>
        <taxon>Embryophyta</taxon>
        <taxon>Tracheophyta</taxon>
        <taxon>Spermatophyta</taxon>
        <taxon>Magnoliopsida</taxon>
        <taxon>eudicotyledons</taxon>
        <taxon>Gunneridae</taxon>
        <taxon>Pentapetalae</taxon>
        <taxon>rosids</taxon>
        <taxon>malvids</taxon>
        <taxon>Brassicales</taxon>
        <taxon>Brassicaceae</taxon>
        <taxon>Brassiceae</taxon>
        <taxon>Brassica</taxon>
    </lineage>
</organism>
<name>A0A3P6BIG0_BRACM</name>
<proteinExistence type="predicted"/>
<sequence length="54" mass="6221">MIIHFLGTDASSKRETKKKKPTFFAFLSSWRESSTLVGKQKNLIIASPQPHYRL</sequence>